<dbReference type="EMBL" id="ML211391">
    <property type="protein sequence ID" value="TFK83466.1"/>
    <property type="molecule type" value="Genomic_DNA"/>
</dbReference>
<dbReference type="InParanoid" id="A0A5C3P1D7"/>
<protein>
    <submittedName>
        <fullName evidence="2">Uncharacterized protein</fullName>
    </submittedName>
</protein>
<accession>A0A5C3P1D7</accession>
<dbReference type="AlphaFoldDB" id="A0A5C3P1D7"/>
<evidence type="ECO:0000256" key="1">
    <source>
        <dbReference type="SAM" id="MobiDB-lite"/>
    </source>
</evidence>
<dbReference type="Proteomes" id="UP000308197">
    <property type="component" value="Unassembled WGS sequence"/>
</dbReference>
<feature type="compositionally biased region" description="Polar residues" evidence="1">
    <location>
        <begin position="1"/>
        <end position="25"/>
    </location>
</feature>
<proteinExistence type="predicted"/>
<feature type="region of interest" description="Disordered" evidence="1">
    <location>
        <begin position="1"/>
        <end position="29"/>
    </location>
</feature>
<sequence>MNEHQAQSPKEQHSVFQEMTASTPDPRTHERRMTIGLPTAAFTATSLLHAVKRDETIWTTSTFAQDVESIGYVILYSLYKHAVEDSQVSDDLRAELSKEFTGFFSAANITGLLTNRALRFRHDAEESMQYLIAYLDNDTALVLCAAATFNFLSNLNQVKKPRNDSLDPILRMVEQELPTPRGMPFVEAYPLWIEILREAALELPRAQGSAS</sequence>
<gene>
    <name evidence="2" type="ORF">K466DRAFT_665819</name>
</gene>
<keyword evidence="3" id="KW-1185">Reference proteome</keyword>
<evidence type="ECO:0000313" key="2">
    <source>
        <dbReference type="EMBL" id="TFK83466.1"/>
    </source>
</evidence>
<name>A0A5C3P1D7_9APHY</name>
<organism evidence="2 3">
    <name type="scientific">Polyporus arcularius HHB13444</name>
    <dbReference type="NCBI Taxonomy" id="1314778"/>
    <lineage>
        <taxon>Eukaryota</taxon>
        <taxon>Fungi</taxon>
        <taxon>Dikarya</taxon>
        <taxon>Basidiomycota</taxon>
        <taxon>Agaricomycotina</taxon>
        <taxon>Agaricomycetes</taxon>
        <taxon>Polyporales</taxon>
        <taxon>Polyporaceae</taxon>
        <taxon>Polyporus</taxon>
    </lineage>
</organism>
<reference evidence="2 3" key="1">
    <citation type="journal article" date="2019" name="Nat. Ecol. Evol.">
        <title>Megaphylogeny resolves global patterns of mushroom evolution.</title>
        <authorList>
            <person name="Varga T."/>
            <person name="Krizsan K."/>
            <person name="Foldi C."/>
            <person name="Dima B."/>
            <person name="Sanchez-Garcia M."/>
            <person name="Sanchez-Ramirez S."/>
            <person name="Szollosi G.J."/>
            <person name="Szarkandi J.G."/>
            <person name="Papp V."/>
            <person name="Albert L."/>
            <person name="Andreopoulos W."/>
            <person name="Angelini C."/>
            <person name="Antonin V."/>
            <person name="Barry K.W."/>
            <person name="Bougher N.L."/>
            <person name="Buchanan P."/>
            <person name="Buyck B."/>
            <person name="Bense V."/>
            <person name="Catcheside P."/>
            <person name="Chovatia M."/>
            <person name="Cooper J."/>
            <person name="Damon W."/>
            <person name="Desjardin D."/>
            <person name="Finy P."/>
            <person name="Geml J."/>
            <person name="Haridas S."/>
            <person name="Hughes K."/>
            <person name="Justo A."/>
            <person name="Karasinski D."/>
            <person name="Kautmanova I."/>
            <person name="Kiss B."/>
            <person name="Kocsube S."/>
            <person name="Kotiranta H."/>
            <person name="LaButti K.M."/>
            <person name="Lechner B.E."/>
            <person name="Liimatainen K."/>
            <person name="Lipzen A."/>
            <person name="Lukacs Z."/>
            <person name="Mihaltcheva S."/>
            <person name="Morgado L.N."/>
            <person name="Niskanen T."/>
            <person name="Noordeloos M.E."/>
            <person name="Ohm R.A."/>
            <person name="Ortiz-Santana B."/>
            <person name="Ovrebo C."/>
            <person name="Racz N."/>
            <person name="Riley R."/>
            <person name="Savchenko A."/>
            <person name="Shiryaev A."/>
            <person name="Soop K."/>
            <person name="Spirin V."/>
            <person name="Szebenyi C."/>
            <person name="Tomsovsky M."/>
            <person name="Tulloss R.E."/>
            <person name="Uehling J."/>
            <person name="Grigoriev I.V."/>
            <person name="Vagvolgyi C."/>
            <person name="Papp T."/>
            <person name="Martin F.M."/>
            <person name="Miettinen O."/>
            <person name="Hibbett D.S."/>
            <person name="Nagy L.G."/>
        </authorList>
    </citation>
    <scope>NUCLEOTIDE SEQUENCE [LARGE SCALE GENOMIC DNA]</scope>
    <source>
        <strain evidence="2 3">HHB13444</strain>
    </source>
</reference>
<evidence type="ECO:0000313" key="3">
    <source>
        <dbReference type="Proteomes" id="UP000308197"/>
    </source>
</evidence>